<dbReference type="CDD" id="cd02247">
    <property type="entry name" value="cupin_pirin_C"/>
    <property type="match status" value="1"/>
</dbReference>
<dbReference type="Proteomes" id="UP000274391">
    <property type="component" value="Unassembled WGS sequence"/>
</dbReference>
<dbReference type="InterPro" id="IPR014710">
    <property type="entry name" value="RmlC-like_jellyroll"/>
</dbReference>
<dbReference type="PANTHER" id="PTHR13903:SF8">
    <property type="entry name" value="PIRIN"/>
    <property type="match status" value="1"/>
</dbReference>
<gene>
    <name evidence="3" type="ORF">EG850_11580</name>
</gene>
<dbReference type="InterPro" id="IPR012093">
    <property type="entry name" value="Pirin"/>
</dbReference>
<dbReference type="Pfam" id="PF05726">
    <property type="entry name" value="Pirin_C"/>
    <property type="match status" value="1"/>
</dbReference>
<comment type="caution">
    <text evidence="3">The sequence shown here is derived from an EMBL/GenBank/DDBJ whole genome shotgun (WGS) entry which is preliminary data.</text>
</comment>
<dbReference type="PANTHER" id="PTHR13903">
    <property type="entry name" value="PIRIN-RELATED"/>
    <property type="match status" value="1"/>
</dbReference>
<dbReference type="Gene3D" id="2.60.120.10">
    <property type="entry name" value="Jelly Rolls"/>
    <property type="match status" value="2"/>
</dbReference>
<evidence type="ECO:0000313" key="4">
    <source>
        <dbReference type="Proteomes" id="UP000274391"/>
    </source>
</evidence>
<organism evidence="3 4">
    <name type="scientific">Gulosibacter macacae</name>
    <dbReference type="NCBI Taxonomy" id="2488791"/>
    <lineage>
        <taxon>Bacteria</taxon>
        <taxon>Bacillati</taxon>
        <taxon>Actinomycetota</taxon>
        <taxon>Actinomycetes</taxon>
        <taxon>Micrococcales</taxon>
        <taxon>Microbacteriaceae</taxon>
        <taxon>Gulosibacter</taxon>
    </lineage>
</organism>
<evidence type="ECO:0000259" key="2">
    <source>
        <dbReference type="Pfam" id="PF05726"/>
    </source>
</evidence>
<dbReference type="OrthoDB" id="9780903at2"/>
<dbReference type="InterPro" id="IPR008778">
    <property type="entry name" value="Pirin_C_dom"/>
</dbReference>
<dbReference type="SUPFAM" id="SSF51182">
    <property type="entry name" value="RmlC-like cupins"/>
    <property type="match status" value="1"/>
</dbReference>
<dbReference type="RefSeq" id="WP_124973642.1">
    <property type="nucleotide sequence ID" value="NZ_RQVS01000017.1"/>
</dbReference>
<sequence length="229" mass="24604">MRPTNSAPATPNFSGQNGITHSEFSTAETTILHGAQLWYAFPDRARDTPPGFQSHRPEVLEGEGWTARVFLGSLLGSTSPVRTHLPLTGAELRLEPGAEMVISVPTDHEHGILAVSGSVSVDGVDVPSAHLAVVGTGRAEFTVVAGDEPVIALVIGGEPLGERIVMWWNFIGRSHEEIVEMRADYMREMGFEDAEGNPVDDLRFGPFPADTPAPLPAPELPTVRILPRG</sequence>
<dbReference type="EMBL" id="RQVS01000017">
    <property type="protein sequence ID" value="RRJ85792.1"/>
    <property type="molecule type" value="Genomic_DNA"/>
</dbReference>
<accession>A0A3P3VSL6</accession>
<name>A0A3P3VSL6_9MICO</name>
<proteinExistence type="predicted"/>
<reference evidence="3 4" key="1">
    <citation type="submission" date="2018-11" db="EMBL/GenBank/DDBJ databases">
        <title>YIM 102482-1 draft genome.</title>
        <authorList>
            <person name="Li G."/>
            <person name="Jiang Y."/>
        </authorList>
    </citation>
    <scope>NUCLEOTIDE SEQUENCE [LARGE SCALE GENOMIC DNA]</scope>
    <source>
        <strain evidence="3 4">YIM 102482-1</strain>
    </source>
</reference>
<dbReference type="AlphaFoldDB" id="A0A3P3VSL6"/>
<evidence type="ECO:0000256" key="1">
    <source>
        <dbReference type="SAM" id="MobiDB-lite"/>
    </source>
</evidence>
<feature type="domain" description="Pirin C-terminal" evidence="2">
    <location>
        <begin position="90"/>
        <end position="187"/>
    </location>
</feature>
<evidence type="ECO:0000313" key="3">
    <source>
        <dbReference type="EMBL" id="RRJ85792.1"/>
    </source>
</evidence>
<keyword evidence="4" id="KW-1185">Reference proteome</keyword>
<feature type="region of interest" description="Disordered" evidence="1">
    <location>
        <begin position="1"/>
        <end position="20"/>
    </location>
</feature>
<dbReference type="InterPro" id="IPR011051">
    <property type="entry name" value="RmlC_Cupin_sf"/>
</dbReference>
<protein>
    <submittedName>
        <fullName evidence="3">Pirin family protein</fullName>
    </submittedName>
</protein>